<dbReference type="PROSITE" id="PS51755">
    <property type="entry name" value="OMPR_PHOB"/>
    <property type="match status" value="1"/>
</dbReference>
<organism evidence="9 10">
    <name type="scientific">Acidiferrimicrobium australe</name>
    <dbReference type="NCBI Taxonomy" id="2664430"/>
    <lineage>
        <taxon>Bacteria</taxon>
        <taxon>Bacillati</taxon>
        <taxon>Actinomycetota</taxon>
        <taxon>Acidimicrobiia</taxon>
        <taxon>Acidimicrobiales</taxon>
        <taxon>Acidimicrobiaceae</taxon>
        <taxon>Acidiferrimicrobium</taxon>
    </lineage>
</organism>
<evidence type="ECO:0000256" key="5">
    <source>
        <dbReference type="PROSITE-ProRule" id="PRU00169"/>
    </source>
</evidence>
<gene>
    <name evidence="9" type="ORF">GHK86_18930</name>
</gene>
<dbReference type="InterPro" id="IPR001789">
    <property type="entry name" value="Sig_transdc_resp-reg_receiver"/>
</dbReference>
<evidence type="ECO:0000259" key="7">
    <source>
        <dbReference type="PROSITE" id="PS50110"/>
    </source>
</evidence>
<dbReference type="Pfam" id="PF00072">
    <property type="entry name" value="Response_reg"/>
    <property type="match status" value="1"/>
</dbReference>
<dbReference type="Gene3D" id="1.10.10.10">
    <property type="entry name" value="Winged helix-like DNA-binding domain superfamily/Winged helix DNA-binding domain"/>
    <property type="match status" value="1"/>
</dbReference>
<dbReference type="Gene3D" id="6.10.250.690">
    <property type="match status" value="1"/>
</dbReference>
<keyword evidence="10" id="KW-1185">Reference proteome</keyword>
<keyword evidence="3 6" id="KW-0238">DNA-binding</keyword>
<dbReference type="InterPro" id="IPR039420">
    <property type="entry name" value="WalR-like"/>
</dbReference>
<proteinExistence type="predicted"/>
<evidence type="ECO:0000259" key="8">
    <source>
        <dbReference type="PROSITE" id="PS51755"/>
    </source>
</evidence>
<dbReference type="Proteomes" id="UP000437736">
    <property type="component" value="Unassembled WGS sequence"/>
</dbReference>
<evidence type="ECO:0000313" key="10">
    <source>
        <dbReference type="Proteomes" id="UP000437736"/>
    </source>
</evidence>
<keyword evidence="4" id="KW-0804">Transcription</keyword>
<dbReference type="SMART" id="SM00448">
    <property type="entry name" value="REC"/>
    <property type="match status" value="1"/>
</dbReference>
<dbReference type="PANTHER" id="PTHR48111">
    <property type="entry name" value="REGULATOR OF RPOS"/>
    <property type="match status" value="1"/>
</dbReference>
<feature type="modified residue" description="4-aspartylphosphate" evidence="5">
    <location>
        <position position="55"/>
    </location>
</feature>
<dbReference type="Pfam" id="PF00486">
    <property type="entry name" value="Trans_reg_C"/>
    <property type="match status" value="1"/>
</dbReference>
<sequence length="218" mass="23903">MSDRGRIVVIEDDPAIARLVEMYLQRDGFEVAVAGDGRAGLEAVRDPATVLAIVDLGLPGGLDGIEVCRRIRSAGDLPLMILSARRAEDDRVDGLEVGADDYVTKPFSPRELIARIHALLRRSPDRPPADALVDIGTLMVDPGRHEVRVDGRPVPLTPREYELIAFLARHRGQALSRDRILDGAWGPGWYGDDRTVDVHVRQLRAKLGDALPLTTVRG</sequence>
<evidence type="ECO:0000256" key="1">
    <source>
        <dbReference type="ARBA" id="ARBA00022553"/>
    </source>
</evidence>
<dbReference type="CDD" id="cd00383">
    <property type="entry name" value="trans_reg_C"/>
    <property type="match status" value="1"/>
</dbReference>
<dbReference type="InterPro" id="IPR011006">
    <property type="entry name" value="CheY-like_superfamily"/>
</dbReference>
<evidence type="ECO:0000256" key="6">
    <source>
        <dbReference type="PROSITE-ProRule" id="PRU01091"/>
    </source>
</evidence>
<keyword evidence="2" id="KW-0805">Transcription regulation</keyword>
<evidence type="ECO:0000256" key="2">
    <source>
        <dbReference type="ARBA" id="ARBA00023015"/>
    </source>
</evidence>
<comment type="caution">
    <text evidence="9">The sequence shown here is derived from an EMBL/GenBank/DDBJ whole genome shotgun (WGS) entry which is preliminary data.</text>
</comment>
<name>A0ABW9QYM1_9ACTN</name>
<evidence type="ECO:0000256" key="3">
    <source>
        <dbReference type="ARBA" id="ARBA00023125"/>
    </source>
</evidence>
<evidence type="ECO:0000313" key="9">
    <source>
        <dbReference type="EMBL" id="MST34788.1"/>
    </source>
</evidence>
<feature type="domain" description="OmpR/PhoB-type" evidence="8">
    <location>
        <begin position="130"/>
        <end position="218"/>
    </location>
</feature>
<feature type="DNA-binding region" description="OmpR/PhoB-type" evidence="6">
    <location>
        <begin position="130"/>
        <end position="218"/>
    </location>
</feature>
<dbReference type="SMART" id="SM00862">
    <property type="entry name" value="Trans_reg_C"/>
    <property type="match status" value="1"/>
</dbReference>
<feature type="non-terminal residue" evidence="9">
    <location>
        <position position="218"/>
    </location>
</feature>
<dbReference type="PROSITE" id="PS50110">
    <property type="entry name" value="RESPONSE_REGULATORY"/>
    <property type="match status" value="1"/>
</dbReference>
<dbReference type="Gene3D" id="3.40.50.2300">
    <property type="match status" value="1"/>
</dbReference>
<keyword evidence="1 5" id="KW-0597">Phosphoprotein</keyword>
<protein>
    <submittedName>
        <fullName evidence="9">Response regulator</fullName>
    </submittedName>
</protein>
<dbReference type="SUPFAM" id="SSF52172">
    <property type="entry name" value="CheY-like"/>
    <property type="match status" value="1"/>
</dbReference>
<evidence type="ECO:0000256" key="4">
    <source>
        <dbReference type="ARBA" id="ARBA00023163"/>
    </source>
</evidence>
<dbReference type="InterPro" id="IPR036388">
    <property type="entry name" value="WH-like_DNA-bd_sf"/>
</dbReference>
<feature type="domain" description="Response regulatory" evidence="7">
    <location>
        <begin position="6"/>
        <end position="120"/>
    </location>
</feature>
<dbReference type="InterPro" id="IPR001867">
    <property type="entry name" value="OmpR/PhoB-type_DNA-bd"/>
</dbReference>
<reference evidence="9 10" key="1">
    <citation type="submission" date="2019-11" db="EMBL/GenBank/DDBJ databases">
        <title>Acidiferrimicrobium australis gen. nov., sp. nov., an acidophilic and obligately heterotrophic, member of the Actinobacteria that catalyses dissimilatory oxido- reduction of iron isolated from metal-rich acidic water in Chile.</title>
        <authorList>
            <person name="Gonzalez D."/>
            <person name="Huber K."/>
            <person name="Hedrich S."/>
            <person name="Rojas-Villalobos C."/>
            <person name="Quatrini R."/>
            <person name="Dinamarca M.A."/>
            <person name="Schwarz A."/>
            <person name="Canales C."/>
            <person name="Nancucheo I."/>
        </authorList>
    </citation>
    <scope>NUCLEOTIDE SEQUENCE [LARGE SCALE GENOMIC DNA]</scope>
    <source>
        <strain evidence="9 10">USS-CCA1</strain>
    </source>
</reference>
<accession>A0ABW9QYM1</accession>
<dbReference type="EMBL" id="WJHE01001214">
    <property type="protein sequence ID" value="MST34788.1"/>
    <property type="molecule type" value="Genomic_DNA"/>
</dbReference>
<dbReference type="PANTHER" id="PTHR48111:SF4">
    <property type="entry name" value="DNA-BINDING DUAL TRANSCRIPTIONAL REGULATOR OMPR"/>
    <property type="match status" value="1"/>
</dbReference>